<dbReference type="EMBL" id="CP020370">
    <property type="protein sequence ID" value="AUB82517.1"/>
    <property type="molecule type" value="Genomic_DNA"/>
</dbReference>
<reference evidence="1 2" key="1">
    <citation type="submission" date="2017-03" db="EMBL/GenBank/DDBJ databases">
        <title>Complete genome sequence of Candidatus 'Thiodictyon syntrophicum' sp. nov. strain Cad16T, a photolithoautotroph purple sulfur bacterium isolated from an alpine meromictic lake.</title>
        <authorList>
            <person name="Luedin S.M."/>
            <person name="Pothier J.F."/>
            <person name="Danza F."/>
            <person name="Storelli N."/>
            <person name="Wittwer M."/>
            <person name="Tonolla M."/>
        </authorList>
    </citation>
    <scope>NUCLEOTIDE SEQUENCE [LARGE SCALE GENOMIC DNA]</scope>
    <source>
        <strain evidence="1 2">Cad16T</strain>
    </source>
</reference>
<name>A0A2K8UAF7_9GAMM</name>
<protein>
    <submittedName>
        <fullName evidence="1">Uncharacterized protein</fullName>
    </submittedName>
</protein>
<evidence type="ECO:0000313" key="2">
    <source>
        <dbReference type="Proteomes" id="UP000232638"/>
    </source>
</evidence>
<keyword evidence="2" id="KW-1185">Reference proteome</keyword>
<dbReference type="AlphaFoldDB" id="A0A2K8UAF7"/>
<dbReference type="Proteomes" id="UP000232638">
    <property type="component" value="Chromosome"/>
</dbReference>
<dbReference type="OrthoDB" id="9790893at2"/>
<organism evidence="1 2">
    <name type="scientific">Candidatus Thiodictyon syntrophicum</name>
    <dbReference type="NCBI Taxonomy" id="1166950"/>
    <lineage>
        <taxon>Bacteria</taxon>
        <taxon>Pseudomonadati</taxon>
        <taxon>Pseudomonadota</taxon>
        <taxon>Gammaproteobacteria</taxon>
        <taxon>Chromatiales</taxon>
        <taxon>Chromatiaceae</taxon>
        <taxon>Thiodictyon</taxon>
    </lineage>
</organism>
<dbReference type="KEGG" id="tsy:THSYN_17250"/>
<proteinExistence type="predicted"/>
<sequence>MPAGQPAPLDPGAALANGLNIPYAAYLDLVGRPIGQMTPTVAPVLWVDRVNDTRGARAAMQAGGLPADGVVRNVCERDDRKVIDISMNFYAVHVQRVPLAGTLPSVEENGRRVVAGSDDGP</sequence>
<accession>A0A2K8UAF7</accession>
<gene>
    <name evidence="1" type="ORF">THSYN_17250</name>
</gene>
<dbReference type="RefSeq" id="WP_100920243.1">
    <property type="nucleotide sequence ID" value="NZ_CP020370.1"/>
</dbReference>
<evidence type="ECO:0000313" key="1">
    <source>
        <dbReference type="EMBL" id="AUB82517.1"/>
    </source>
</evidence>